<accession>A0ABD3RH27</accession>
<sequence length="184" mass="20351">MSCRRLWLALPLMLLIETAHGFCTHPRSVAPCSRYRRGRFIIGHNNIFDTTRLSLLGIDGAVDGGDDDDGVQLVSLEGLGNDHEAVGETMAKSVVAWLDAEWMPQEIHVRMGVSVRNSYISCRDGGVDDVAEIMTRVTDDLYDRWSEYNADAFVNAWDVGNYVADYLIAKSGSETCGCSTKIVE</sequence>
<name>A0ABD3RH27_9STRA</name>
<dbReference type="PANTHER" id="PTHR36776">
    <property type="entry name" value="EXPRESSED PROTEIN"/>
    <property type="match status" value="1"/>
</dbReference>
<evidence type="ECO:0000313" key="3">
    <source>
        <dbReference type="Proteomes" id="UP001530377"/>
    </source>
</evidence>
<dbReference type="Proteomes" id="UP001530377">
    <property type="component" value="Unassembled WGS sequence"/>
</dbReference>
<evidence type="ECO:0000313" key="2">
    <source>
        <dbReference type="EMBL" id="KAL3812054.1"/>
    </source>
</evidence>
<dbReference type="PANTHER" id="PTHR36776:SF1">
    <property type="entry name" value="EXPRESSED PROTEIN"/>
    <property type="match status" value="1"/>
</dbReference>
<organism evidence="2 3">
    <name type="scientific">Cyclostephanos tholiformis</name>
    <dbReference type="NCBI Taxonomy" id="382380"/>
    <lineage>
        <taxon>Eukaryota</taxon>
        <taxon>Sar</taxon>
        <taxon>Stramenopiles</taxon>
        <taxon>Ochrophyta</taxon>
        <taxon>Bacillariophyta</taxon>
        <taxon>Coscinodiscophyceae</taxon>
        <taxon>Thalassiosirophycidae</taxon>
        <taxon>Stephanodiscales</taxon>
        <taxon>Stephanodiscaceae</taxon>
        <taxon>Cyclostephanos</taxon>
    </lineage>
</organism>
<reference evidence="2 3" key="1">
    <citation type="submission" date="2024-10" db="EMBL/GenBank/DDBJ databases">
        <title>Updated reference genomes for cyclostephanoid diatoms.</title>
        <authorList>
            <person name="Roberts W.R."/>
            <person name="Alverson A.J."/>
        </authorList>
    </citation>
    <scope>NUCLEOTIDE SEQUENCE [LARGE SCALE GENOMIC DNA]</scope>
    <source>
        <strain evidence="2 3">AJA228-03</strain>
    </source>
</reference>
<evidence type="ECO:0000256" key="1">
    <source>
        <dbReference type="SAM" id="SignalP"/>
    </source>
</evidence>
<dbReference type="EMBL" id="JALLPB020000220">
    <property type="protein sequence ID" value="KAL3812054.1"/>
    <property type="molecule type" value="Genomic_DNA"/>
</dbReference>
<dbReference type="AlphaFoldDB" id="A0ABD3RH27"/>
<feature type="chain" id="PRO_5044748829" evidence="1">
    <location>
        <begin position="22"/>
        <end position="184"/>
    </location>
</feature>
<proteinExistence type="predicted"/>
<keyword evidence="1" id="KW-0732">Signal</keyword>
<comment type="caution">
    <text evidence="2">The sequence shown here is derived from an EMBL/GenBank/DDBJ whole genome shotgun (WGS) entry which is preliminary data.</text>
</comment>
<keyword evidence="3" id="KW-1185">Reference proteome</keyword>
<gene>
    <name evidence="2" type="ORF">ACHAXA_010026</name>
</gene>
<feature type="signal peptide" evidence="1">
    <location>
        <begin position="1"/>
        <end position="21"/>
    </location>
</feature>
<protein>
    <submittedName>
        <fullName evidence="2">Uncharacterized protein</fullName>
    </submittedName>
</protein>